<evidence type="ECO:0000256" key="2">
    <source>
        <dbReference type="ARBA" id="ARBA00022670"/>
    </source>
</evidence>
<proteinExistence type="inferred from homology"/>
<keyword evidence="3" id="KW-0378">Hydrolase</keyword>
<keyword evidence="7" id="KW-1185">Reference proteome</keyword>
<protein>
    <submittedName>
        <fullName evidence="6">C40 family peptidase</fullName>
    </submittedName>
</protein>
<dbReference type="SUPFAM" id="SSF54001">
    <property type="entry name" value="Cysteine proteinases"/>
    <property type="match status" value="1"/>
</dbReference>
<sequence>MLHITSLRLKYSSLASVIIVGHSPVIQNGPAAVFVPRPRSGKQPTRRLNVATFTGKQPLAGCGTVFLYRRCMRIQYLRSSRKAIGITVIVSAIMFSLLPQPASAQNVAALSSSNVNEIIAIGTGYMGTPYEFGSNRNTTRTFDCSDFIHYIFKKGVGITLPSTSATQARYIKEHSEERSSWRNLKRGDLMFFMDYHGLDKADYTKYPKSRQSVTHVAIYLGNGRMLHTFSKESGGVRIDTIANKHWEYRFLFGGTVQL</sequence>
<evidence type="ECO:0000256" key="4">
    <source>
        <dbReference type="ARBA" id="ARBA00022807"/>
    </source>
</evidence>
<evidence type="ECO:0000313" key="6">
    <source>
        <dbReference type="EMBL" id="MBW7476512.1"/>
    </source>
</evidence>
<dbReference type="PROSITE" id="PS51935">
    <property type="entry name" value="NLPC_P60"/>
    <property type="match status" value="1"/>
</dbReference>
<dbReference type="EMBL" id="JAHZIJ010000014">
    <property type="protein sequence ID" value="MBW7476512.1"/>
    <property type="molecule type" value="Genomic_DNA"/>
</dbReference>
<dbReference type="PANTHER" id="PTHR47053">
    <property type="entry name" value="MUREIN DD-ENDOPEPTIDASE MEPH-RELATED"/>
    <property type="match status" value="1"/>
</dbReference>
<gene>
    <name evidence="6" type="ORF">K0T92_17480</name>
</gene>
<comment type="similarity">
    <text evidence="1">Belongs to the peptidase C40 family.</text>
</comment>
<keyword evidence="2" id="KW-0645">Protease</keyword>
<evidence type="ECO:0000256" key="3">
    <source>
        <dbReference type="ARBA" id="ARBA00022801"/>
    </source>
</evidence>
<reference evidence="6 7" key="1">
    <citation type="submission" date="2021-07" db="EMBL/GenBank/DDBJ databases">
        <title>Paenibacillus radiodurans sp. nov., isolated from the southeastern edge of Tengger Desert.</title>
        <authorList>
            <person name="Zhang G."/>
        </authorList>
    </citation>
    <scope>NUCLEOTIDE SEQUENCE [LARGE SCALE GENOMIC DNA]</scope>
    <source>
        <strain evidence="6 7">DT7-4</strain>
    </source>
</reference>
<name>A0ABS7D980_9BACL</name>
<accession>A0ABS7D980</accession>
<dbReference type="Pfam" id="PF00877">
    <property type="entry name" value="NLPC_P60"/>
    <property type="match status" value="1"/>
</dbReference>
<evidence type="ECO:0000313" key="7">
    <source>
        <dbReference type="Proteomes" id="UP000812277"/>
    </source>
</evidence>
<organism evidence="6 7">
    <name type="scientific">Paenibacillus oenotherae</name>
    <dbReference type="NCBI Taxonomy" id="1435645"/>
    <lineage>
        <taxon>Bacteria</taxon>
        <taxon>Bacillati</taxon>
        <taxon>Bacillota</taxon>
        <taxon>Bacilli</taxon>
        <taxon>Bacillales</taxon>
        <taxon>Paenibacillaceae</taxon>
        <taxon>Paenibacillus</taxon>
    </lineage>
</organism>
<dbReference type="PANTHER" id="PTHR47053:SF1">
    <property type="entry name" value="MUREIN DD-ENDOPEPTIDASE MEPH-RELATED"/>
    <property type="match status" value="1"/>
</dbReference>
<feature type="domain" description="NlpC/P60" evidence="5">
    <location>
        <begin position="112"/>
        <end position="257"/>
    </location>
</feature>
<dbReference type="InterPro" id="IPR038765">
    <property type="entry name" value="Papain-like_cys_pep_sf"/>
</dbReference>
<evidence type="ECO:0000256" key="1">
    <source>
        <dbReference type="ARBA" id="ARBA00007074"/>
    </source>
</evidence>
<dbReference type="Proteomes" id="UP000812277">
    <property type="component" value="Unassembled WGS sequence"/>
</dbReference>
<dbReference type="Gene3D" id="3.90.1720.10">
    <property type="entry name" value="endopeptidase domain like (from Nostoc punctiforme)"/>
    <property type="match status" value="1"/>
</dbReference>
<dbReference type="InterPro" id="IPR051202">
    <property type="entry name" value="Peptidase_C40"/>
</dbReference>
<comment type="caution">
    <text evidence="6">The sequence shown here is derived from an EMBL/GenBank/DDBJ whole genome shotgun (WGS) entry which is preliminary data.</text>
</comment>
<evidence type="ECO:0000259" key="5">
    <source>
        <dbReference type="PROSITE" id="PS51935"/>
    </source>
</evidence>
<keyword evidence="4" id="KW-0788">Thiol protease</keyword>
<dbReference type="InterPro" id="IPR000064">
    <property type="entry name" value="NLP_P60_dom"/>
</dbReference>